<organism evidence="2 3">
    <name type="scientific">Canna indica</name>
    <name type="common">Indian-shot</name>
    <dbReference type="NCBI Taxonomy" id="4628"/>
    <lineage>
        <taxon>Eukaryota</taxon>
        <taxon>Viridiplantae</taxon>
        <taxon>Streptophyta</taxon>
        <taxon>Embryophyta</taxon>
        <taxon>Tracheophyta</taxon>
        <taxon>Spermatophyta</taxon>
        <taxon>Magnoliopsida</taxon>
        <taxon>Liliopsida</taxon>
        <taxon>Zingiberales</taxon>
        <taxon>Cannaceae</taxon>
        <taxon>Canna</taxon>
    </lineage>
</organism>
<sequence>MIILHICIMLVVTRALAFILRPTCRHFSSLLSSPAFLRHLQVHNSCAFLLLSHPQVSHRCLPLYDPLRRLRFALRSPRVQDLPPLRLLLRRLRLRLHRPRLDPLHQLRACPRMRESIPKWYLFGWVVLFHHFRALLRGGIQPLGRSVGHRSGTRVADEVGIRPAGDKNSPFFVACNSAHYCSLQSACCSLISSASELQLACYEYLSYDSLGKVVGWSQEELSCGTS</sequence>
<reference evidence="2 3" key="1">
    <citation type="submission" date="2023-10" db="EMBL/GenBank/DDBJ databases">
        <title>Chromosome-scale genome assembly provides insights into flower coloration mechanisms of Canna indica.</title>
        <authorList>
            <person name="Li C."/>
        </authorList>
    </citation>
    <scope>NUCLEOTIDE SEQUENCE [LARGE SCALE GENOMIC DNA]</scope>
    <source>
        <tissue evidence="2">Flower</tissue>
    </source>
</reference>
<evidence type="ECO:0000313" key="2">
    <source>
        <dbReference type="EMBL" id="WOK97512.1"/>
    </source>
</evidence>
<gene>
    <name evidence="2" type="ORF">Cni_G06220</name>
</gene>
<evidence type="ECO:0000256" key="1">
    <source>
        <dbReference type="SAM" id="SignalP"/>
    </source>
</evidence>
<dbReference type="AlphaFoldDB" id="A0AAQ3JWL8"/>
<keyword evidence="1" id="KW-0732">Signal</keyword>
<dbReference type="EMBL" id="CP136891">
    <property type="protein sequence ID" value="WOK97512.1"/>
    <property type="molecule type" value="Genomic_DNA"/>
</dbReference>
<accession>A0AAQ3JWL8</accession>
<name>A0AAQ3JWL8_9LILI</name>
<proteinExistence type="predicted"/>
<evidence type="ECO:0000313" key="3">
    <source>
        <dbReference type="Proteomes" id="UP001327560"/>
    </source>
</evidence>
<feature type="signal peptide" evidence="1">
    <location>
        <begin position="1"/>
        <end position="17"/>
    </location>
</feature>
<feature type="chain" id="PRO_5042841181" description="Secreted protein" evidence="1">
    <location>
        <begin position="18"/>
        <end position="226"/>
    </location>
</feature>
<keyword evidence="3" id="KW-1185">Reference proteome</keyword>
<protein>
    <recommendedName>
        <fullName evidence="4">Secreted protein</fullName>
    </recommendedName>
</protein>
<evidence type="ECO:0008006" key="4">
    <source>
        <dbReference type="Google" id="ProtNLM"/>
    </source>
</evidence>
<dbReference type="Proteomes" id="UP001327560">
    <property type="component" value="Chromosome 2"/>
</dbReference>